<evidence type="ECO:0000313" key="5">
    <source>
        <dbReference type="Proteomes" id="UP000596660"/>
    </source>
</evidence>
<protein>
    <recommendedName>
        <fullName evidence="6">Protein SIEVE ELEMENT OCCLUSION B-like</fullName>
    </recommendedName>
</protein>
<dbReference type="Pfam" id="PF14577">
    <property type="entry name" value="SEO_C"/>
    <property type="match status" value="1"/>
</dbReference>
<dbReference type="Gramene" id="AUR62041636-RA">
    <property type="protein sequence ID" value="AUR62041636-RA:cds"/>
    <property type="gene ID" value="AUR62041636"/>
</dbReference>
<evidence type="ECO:0000256" key="1">
    <source>
        <dbReference type="SAM" id="MobiDB-lite"/>
    </source>
</evidence>
<dbReference type="PANTHER" id="PTHR33232">
    <property type="entry name" value="PROTEIN SIEVE ELEMENT OCCLUSION B-LIKE"/>
    <property type="match status" value="1"/>
</dbReference>
<gene>
    <name evidence="4" type="primary">LOC110737385</name>
</gene>
<dbReference type="Pfam" id="PF14576">
    <property type="entry name" value="SEO_N"/>
    <property type="match status" value="1"/>
</dbReference>
<dbReference type="EnsemblPlants" id="AUR62041636-RA">
    <property type="protein sequence ID" value="AUR62041636-RA:cds"/>
    <property type="gene ID" value="AUR62041636"/>
</dbReference>
<dbReference type="PANTHER" id="PTHR33232:SF9">
    <property type="entry name" value="PROTEIN SIEVE ELEMENT OCCLUSION B"/>
    <property type="match status" value="1"/>
</dbReference>
<feature type="domain" description="Sieve element occlusion N-terminal" evidence="2">
    <location>
        <begin position="176"/>
        <end position="461"/>
    </location>
</feature>
<dbReference type="OrthoDB" id="1895250at2759"/>
<dbReference type="InterPro" id="IPR027942">
    <property type="entry name" value="SEO_N"/>
</dbReference>
<dbReference type="AlphaFoldDB" id="A0A803N782"/>
<reference evidence="4" key="1">
    <citation type="journal article" date="2017" name="Nature">
        <title>The genome of Chenopodium quinoa.</title>
        <authorList>
            <person name="Jarvis D.E."/>
            <person name="Ho Y.S."/>
            <person name="Lightfoot D.J."/>
            <person name="Schmoeckel S.M."/>
            <person name="Li B."/>
            <person name="Borm T.J.A."/>
            <person name="Ohyanagi H."/>
            <person name="Mineta K."/>
            <person name="Michell C.T."/>
            <person name="Saber N."/>
            <person name="Kharbatia N.M."/>
            <person name="Rupper R.R."/>
            <person name="Sharp A.R."/>
            <person name="Dally N."/>
            <person name="Boughton B.A."/>
            <person name="Woo Y.H."/>
            <person name="Gao G."/>
            <person name="Schijlen E.G.W.M."/>
            <person name="Guo X."/>
            <person name="Momin A.A."/>
            <person name="Negrao S."/>
            <person name="Al-Babili S."/>
            <person name="Gehring C."/>
            <person name="Roessner U."/>
            <person name="Jung C."/>
            <person name="Murphy K."/>
            <person name="Arold S.T."/>
            <person name="Gojobori T."/>
            <person name="van der Linden C.G."/>
            <person name="van Loo E.N."/>
            <person name="Jellen E.N."/>
            <person name="Maughan P.J."/>
            <person name="Tester M."/>
        </authorList>
    </citation>
    <scope>NUCLEOTIDE SEQUENCE [LARGE SCALE GENOMIC DNA]</scope>
    <source>
        <strain evidence="4">cv. PI 614886</strain>
    </source>
</reference>
<name>A0A803N782_CHEQI</name>
<dbReference type="KEGG" id="cqi:110696926"/>
<reference evidence="4" key="2">
    <citation type="submission" date="2021-03" db="UniProtKB">
        <authorList>
            <consortium name="EnsemblPlants"/>
        </authorList>
    </citation>
    <scope>IDENTIFICATION</scope>
</reference>
<dbReference type="Proteomes" id="UP000596660">
    <property type="component" value="Unplaced"/>
</dbReference>
<evidence type="ECO:0000313" key="4">
    <source>
        <dbReference type="EnsemblPlants" id="AUR62041636-RA:cds"/>
    </source>
</evidence>
<dbReference type="InterPro" id="IPR027944">
    <property type="entry name" value="SEO_C"/>
</dbReference>
<feature type="domain" description="Sieve element occlusion C-terminal" evidence="3">
    <location>
        <begin position="625"/>
        <end position="856"/>
    </location>
</feature>
<feature type="compositionally biased region" description="Low complexity" evidence="1">
    <location>
        <begin position="1"/>
        <end position="20"/>
    </location>
</feature>
<keyword evidence="5" id="KW-1185">Reference proteome</keyword>
<sequence length="873" mass="99231">MANNPLTSNLSTPLSSSLTPASRTAADQRGVYLPSDDARSQLPRSVADQRGMYLPSDDARSQLPRGAAAEPRGMYLPSDDRRSLVAPPRGTERVGKSALPYDDGSRLPLTAYDQGGRLPLSSKGTDLGLALVPSDNLGRPLLPRGTEHGMRYPSDRHEPLGLLSRGTERGGIFLTSDDHSLVRQVELLHFPDARNVDVRPLLRLVEDIIDRSTQAVEGESLQGTIISKREASLDGKYTLNGLQEVPELPLIVERISCEMTCKVLSGVDAHNTTLAVLNMLQHFSWEAKVVLTLAAFALTYGDFWLLVQIYSTNALGKAMALIKRLPMVMEKGGAFRHQFDATNNLIKAMLETTRCIVEFGELPSTYISPEDPEVKAAIHHFPIAVYWIVRSAAAAATHITTLSSRGLEHGAATSESWELSNWAHKLKTISEHLRETLSRVYQLIREKRDIDAYNMIKKIIYETIHVDNMKVLNVLIYAENEDPQLFDGPSKTRVHLEVLRRKNVLLLISDLDIKPGELFMLEQSYTDSKVHSYDIVWIPVVDHPHQWTDAMHAKFENLKTSMPWYSVHHPSMIGSAVIKFIREDWHFRGRPILVVLDPLGKVVSPNAIHMMWIWQSQAFPFTSIREENLWAQETWRLELLVNGIDSKILDWIREDKYIFVYGGDDLEWIRKFTREAHAVARALQVSVEMVYVGRSHNEKLVRRVMDAILTEQLSHCWQDLTFVWYFWTRIECMIYSKIQLGKVHDHGDNILQEVQRLHSHDKSHGGWAILAKGSKIIVHGHGKLTLVTLQELELWKKKAEEEGFHLGFGYHYNELHRKEFPCHKIEFPSNVKVPKSMLCPDCRRHMKSYHSFICCHEDYGVGPEFVPGVPYEG</sequence>
<evidence type="ECO:0008006" key="6">
    <source>
        <dbReference type="Google" id="ProtNLM"/>
    </source>
</evidence>
<dbReference type="InterPro" id="IPR039299">
    <property type="entry name" value="SEOA"/>
</dbReference>
<feature type="region of interest" description="Disordered" evidence="1">
    <location>
        <begin position="1"/>
        <end position="101"/>
    </location>
</feature>
<proteinExistence type="predicted"/>
<evidence type="ECO:0000259" key="2">
    <source>
        <dbReference type="Pfam" id="PF14576"/>
    </source>
</evidence>
<dbReference type="OMA" id="IWHFRTK"/>
<evidence type="ECO:0000259" key="3">
    <source>
        <dbReference type="Pfam" id="PF14577"/>
    </source>
</evidence>
<organism evidence="4 5">
    <name type="scientific">Chenopodium quinoa</name>
    <name type="common">Quinoa</name>
    <dbReference type="NCBI Taxonomy" id="63459"/>
    <lineage>
        <taxon>Eukaryota</taxon>
        <taxon>Viridiplantae</taxon>
        <taxon>Streptophyta</taxon>
        <taxon>Embryophyta</taxon>
        <taxon>Tracheophyta</taxon>
        <taxon>Spermatophyta</taxon>
        <taxon>Magnoliopsida</taxon>
        <taxon>eudicotyledons</taxon>
        <taxon>Gunneridae</taxon>
        <taxon>Pentapetalae</taxon>
        <taxon>Caryophyllales</taxon>
        <taxon>Chenopodiaceae</taxon>
        <taxon>Chenopodioideae</taxon>
        <taxon>Atripliceae</taxon>
        <taxon>Chenopodium</taxon>
    </lineage>
</organism>
<accession>A0A803N782</accession>
<dbReference type="GO" id="GO:0010088">
    <property type="term" value="P:phloem development"/>
    <property type="evidence" value="ECO:0007669"/>
    <property type="project" value="InterPro"/>
</dbReference>